<gene>
    <name evidence="3" type="ORF">EGW08_011267</name>
</gene>
<reference evidence="3 4" key="1">
    <citation type="submission" date="2019-01" db="EMBL/GenBank/DDBJ databases">
        <title>A draft genome assembly of the solar-powered sea slug Elysia chlorotica.</title>
        <authorList>
            <person name="Cai H."/>
            <person name="Li Q."/>
            <person name="Fang X."/>
            <person name="Li J."/>
            <person name="Curtis N.E."/>
            <person name="Altenburger A."/>
            <person name="Shibata T."/>
            <person name="Feng M."/>
            <person name="Maeda T."/>
            <person name="Schwartz J.A."/>
            <person name="Shigenobu S."/>
            <person name="Lundholm N."/>
            <person name="Nishiyama T."/>
            <person name="Yang H."/>
            <person name="Hasebe M."/>
            <person name="Li S."/>
            <person name="Pierce S.K."/>
            <person name="Wang J."/>
        </authorList>
    </citation>
    <scope>NUCLEOTIDE SEQUENCE [LARGE SCALE GENOMIC DNA]</scope>
    <source>
        <strain evidence="3">EC2010</strain>
        <tissue evidence="3">Whole organism of an adult</tissue>
    </source>
</reference>
<evidence type="ECO:0000313" key="3">
    <source>
        <dbReference type="EMBL" id="RUS80992.1"/>
    </source>
</evidence>
<evidence type="ECO:0000259" key="2">
    <source>
        <dbReference type="PROSITE" id="PS50853"/>
    </source>
</evidence>
<dbReference type="PROSITE" id="PS50853">
    <property type="entry name" value="FN3"/>
    <property type="match status" value="1"/>
</dbReference>
<feature type="chain" id="PRO_5019400598" description="Fibronectin type-III domain-containing protein" evidence="1">
    <location>
        <begin position="20"/>
        <end position="399"/>
    </location>
</feature>
<dbReference type="SUPFAM" id="SSF49265">
    <property type="entry name" value="Fibronectin type III"/>
    <property type="match status" value="1"/>
</dbReference>
<sequence>MKATILSLMLAILATNCRAEVSCKDTEVKSAVRSCEETWQSILQRTPEDSDLWCIQTKTLLDCFQKIPCEPAADQITFLTEILEVYSPKCTIFKQNSTVADESEEIDNSTDISNVEVVGLSAEYLGGTKVLLTWNVTEDASQLDGFKVSYRVFFKSPDSPYVFDEASTAVNEDGLFSIVLDLGKKSRYEIQVTPYNSEQEADASDPIYIYVSGKPLGVSPGISLIATPLGSDAIVVSYKVLGDLPVSSINFFYKTEDDNKWTQVTKDDIAKRGDQFFVLSGLEAGTLYYIYSKSWLLTSYQDEITHVVTSDGVGNEEALGLTLGEARDYVDWSAWDLQDVDGFKVTVEFNDNHTEVQYLPRQQTRLYVVNWVSSVNSFKVQPFNRLGLKKGGELTRTSY</sequence>
<dbReference type="Proteomes" id="UP000271974">
    <property type="component" value="Unassembled WGS sequence"/>
</dbReference>
<feature type="signal peptide" evidence="1">
    <location>
        <begin position="1"/>
        <end position="19"/>
    </location>
</feature>
<feature type="domain" description="Fibronectin type-III" evidence="2">
    <location>
        <begin position="116"/>
        <end position="215"/>
    </location>
</feature>
<proteinExistence type="predicted"/>
<dbReference type="Gene3D" id="2.60.40.10">
    <property type="entry name" value="Immunoglobulins"/>
    <property type="match status" value="1"/>
</dbReference>
<dbReference type="OrthoDB" id="6217937at2759"/>
<keyword evidence="4" id="KW-1185">Reference proteome</keyword>
<dbReference type="InterPro" id="IPR013783">
    <property type="entry name" value="Ig-like_fold"/>
</dbReference>
<comment type="caution">
    <text evidence="3">The sequence shown here is derived from an EMBL/GenBank/DDBJ whole genome shotgun (WGS) entry which is preliminary data.</text>
</comment>
<keyword evidence="1" id="KW-0732">Signal</keyword>
<dbReference type="EMBL" id="RQTK01000362">
    <property type="protein sequence ID" value="RUS80992.1"/>
    <property type="molecule type" value="Genomic_DNA"/>
</dbReference>
<protein>
    <recommendedName>
        <fullName evidence="2">Fibronectin type-III domain-containing protein</fullName>
    </recommendedName>
</protein>
<accession>A0A433THB6</accession>
<name>A0A433THB6_ELYCH</name>
<organism evidence="3 4">
    <name type="scientific">Elysia chlorotica</name>
    <name type="common">Eastern emerald elysia</name>
    <name type="synonym">Sea slug</name>
    <dbReference type="NCBI Taxonomy" id="188477"/>
    <lineage>
        <taxon>Eukaryota</taxon>
        <taxon>Metazoa</taxon>
        <taxon>Spiralia</taxon>
        <taxon>Lophotrochozoa</taxon>
        <taxon>Mollusca</taxon>
        <taxon>Gastropoda</taxon>
        <taxon>Heterobranchia</taxon>
        <taxon>Euthyneura</taxon>
        <taxon>Panpulmonata</taxon>
        <taxon>Sacoglossa</taxon>
        <taxon>Placobranchoidea</taxon>
        <taxon>Plakobranchidae</taxon>
        <taxon>Elysia</taxon>
    </lineage>
</organism>
<dbReference type="InterPro" id="IPR003961">
    <property type="entry name" value="FN3_dom"/>
</dbReference>
<dbReference type="AlphaFoldDB" id="A0A433THB6"/>
<dbReference type="CDD" id="cd00063">
    <property type="entry name" value="FN3"/>
    <property type="match status" value="1"/>
</dbReference>
<evidence type="ECO:0000313" key="4">
    <source>
        <dbReference type="Proteomes" id="UP000271974"/>
    </source>
</evidence>
<dbReference type="InterPro" id="IPR036116">
    <property type="entry name" value="FN3_sf"/>
</dbReference>
<evidence type="ECO:0000256" key="1">
    <source>
        <dbReference type="SAM" id="SignalP"/>
    </source>
</evidence>